<dbReference type="Proteomes" id="UP000295215">
    <property type="component" value="Unassembled WGS sequence"/>
</dbReference>
<evidence type="ECO:0000313" key="2">
    <source>
        <dbReference type="Proteomes" id="UP000295215"/>
    </source>
</evidence>
<gene>
    <name evidence="1" type="ORF">C8P70_1497</name>
</gene>
<reference evidence="1 2" key="1">
    <citation type="submission" date="2019-03" db="EMBL/GenBank/DDBJ databases">
        <title>Genomic Encyclopedia of Archaeal and Bacterial Type Strains, Phase II (KMG-II): from individual species to whole genera.</title>
        <authorList>
            <person name="Goeker M."/>
        </authorList>
    </citation>
    <scope>NUCLEOTIDE SEQUENCE [LARGE SCALE GENOMIC DNA]</scope>
    <source>
        <strain evidence="1 2">DSM 28213</strain>
    </source>
</reference>
<dbReference type="EMBL" id="SOAG01000049">
    <property type="protein sequence ID" value="TDS50824.1"/>
    <property type="molecule type" value="Genomic_DNA"/>
</dbReference>
<organism evidence="1 2">
    <name type="scientific">Myroides indicus</name>
    <dbReference type="NCBI Taxonomy" id="1323422"/>
    <lineage>
        <taxon>Bacteria</taxon>
        <taxon>Pseudomonadati</taxon>
        <taxon>Bacteroidota</taxon>
        <taxon>Flavobacteriia</taxon>
        <taxon>Flavobacteriales</taxon>
        <taxon>Flavobacteriaceae</taxon>
        <taxon>Myroides</taxon>
    </lineage>
</organism>
<proteinExistence type="predicted"/>
<keyword evidence="2" id="KW-1185">Reference proteome</keyword>
<sequence length="68" mass="8020">MKQIVCLFMFLLLISCKQTKLEQEITIFSDTISINNNSDIKDTVDKDDLRNKLKIIRTNFKRINSIKE</sequence>
<name>A0A4R7ES46_9FLAO</name>
<accession>A0A4R7ES46</accession>
<dbReference type="PROSITE" id="PS51257">
    <property type="entry name" value="PROKAR_LIPOPROTEIN"/>
    <property type="match status" value="1"/>
</dbReference>
<dbReference type="AlphaFoldDB" id="A0A4R7ES46"/>
<comment type="caution">
    <text evidence="1">The sequence shown here is derived from an EMBL/GenBank/DDBJ whole genome shotgun (WGS) entry which is preliminary data.</text>
</comment>
<evidence type="ECO:0000313" key="1">
    <source>
        <dbReference type="EMBL" id="TDS50824.1"/>
    </source>
</evidence>
<protein>
    <submittedName>
        <fullName evidence="1">Uncharacterized protein</fullName>
    </submittedName>
</protein>